<sequence>ETRMAVEKARKELQELEVSSAEEKRKLTEEVDALKAAMAPVANEHVAAQGLVTRAELVNKISILAKYILEGSKY</sequence>
<keyword evidence="2" id="KW-1185">Reference proteome</keyword>
<dbReference type="AlphaFoldDB" id="A0A392UWZ1"/>
<evidence type="ECO:0000313" key="2">
    <source>
        <dbReference type="Proteomes" id="UP000265520"/>
    </source>
</evidence>
<organism evidence="1 2">
    <name type="scientific">Trifolium medium</name>
    <dbReference type="NCBI Taxonomy" id="97028"/>
    <lineage>
        <taxon>Eukaryota</taxon>
        <taxon>Viridiplantae</taxon>
        <taxon>Streptophyta</taxon>
        <taxon>Embryophyta</taxon>
        <taxon>Tracheophyta</taxon>
        <taxon>Spermatophyta</taxon>
        <taxon>Magnoliopsida</taxon>
        <taxon>eudicotyledons</taxon>
        <taxon>Gunneridae</taxon>
        <taxon>Pentapetalae</taxon>
        <taxon>rosids</taxon>
        <taxon>fabids</taxon>
        <taxon>Fabales</taxon>
        <taxon>Fabaceae</taxon>
        <taxon>Papilionoideae</taxon>
        <taxon>50 kb inversion clade</taxon>
        <taxon>NPAAA clade</taxon>
        <taxon>Hologalegina</taxon>
        <taxon>IRL clade</taxon>
        <taxon>Trifolieae</taxon>
        <taxon>Trifolium</taxon>
    </lineage>
</organism>
<accession>A0A392UWZ1</accession>
<feature type="non-terminal residue" evidence="1">
    <location>
        <position position="1"/>
    </location>
</feature>
<comment type="caution">
    <text evidence="1">The sequence shown here is derived from an EMBL/GenBank/DDBJ whole genome shotgun (WGS) entry which is preliminary data.</text>
</comment>
<evidence type="ECO:0000313" key="1">
    <source>
        <dbReference type="EMBL" id="MCI80498.1"/>
    </source>
</evidence>
<feature type="non-terminal residue" evidence="1">
    <location>
        <position position="74"/>
    </location>
</feature>
<protein>
    <submittedName>
        <fullName evidence="1">Uncharacterized protein</fullName>
    </submittedName>
</protein>
<proteinExistence type="predicted"/>
<dbReference type="EMBL" id="LXQA010997030">
    <property type="protein sequence ID" value="MCI80498.1"/>
    <property type="molecule type" value="Genomic_DNA"/>
</dbReference>
<name>A0A392UWZ1_9FABA</name>
<reference evidence="1 2" key="1">
    <citation type="journal article" date="2018" name="Front. Plant Sci.">
        <title>Red Clover (Trifolium pratense) and Zigzag Clover (T. medium) - A Picture of Genomic Similarities and Differences.</title>
        <authorList>
            <person name="Dluhosova J."/>
            <person name="Istvanek J."/>
            <person name="Nedelnik J."/>
            <person name="Repkova J."/>
        </authorList>
    </citation>
    <scope>NUCLEOTIDE SEQUENCE [LARGE SCALE GENOMIC DNA]</scope>
    <source>
        <strain evidence="2">cv. 10/8</strain>
        <tissue evidence="1">Leaf</tissue>
    </source>
</reference>
<dbReference type="Proteomes" id="UP000265520">
    <property type="component" value="Unassembled WGS sequence"/>
</dbReference>